<proteinExistence type="predicted"/>
<dbReference type="AlphaFoldDB" id="A0A7J7KW20"/>
<reference evidence="1 2" key="1">
    <citation type="journal article" date="2020" name="IScience">
        <title>Genome Sequencing of the Endangered Kingdonia uniflora (Circaeasteraceae, Ranunculales) Reveals Potential Mechanisms of Evolutionary Specialization.</title>
        <authorList>
            <person name="Sun Y."/>
            <person name="Deng T."/>
            <person name="Zhang A."/>
            <person name="Moore M.J."/>
            <person name="Landis J.B."/>
            <person name="Lin N."/>
            <person name="Zhang H."/>
            <person name="Zhang X."/>
            <person name="Huang J."/>
            <person name="Zhang X."/>
            <person name="Sun H."/>
            <person name="Wang H."/>
        </authorList>
    </citation>
    <scope>NUCLEOTIDE SEQUENCE [LARGE SCALE GENOMIC DNA]</scope>
    <source>
        <strain evidence="1">TB1705</strain>
        <tissue evidence="1">Leaf</tissue>
    </source>
</reference>
<feature type="non-terminal residue" evidence="1">
    <location>
        <position position="1"/>
    </location>
</feature>
<keyword evidence="2" id="KW-1185">Reference proteome</keyword>
<sequence length="222" mass="25050">MLIDEEIKAFEACISGRALLDEGSDLEVLDVVTDPHLSMVLPVGEVSITRRRRTEVSEDSPKNLTWNNPRNYIDTMLEASEDRVELCEDDPDEASKEMKRSMFQMNTWTKSYNKAIKSAKGRLRQAIESLDHARGIEASLVSEERVWVAKLAAKEREKVELKVSYQAQFDNECKVTVKLKEFVEKGYNPDTLEPFPVSPELVVEDDLQIQEGDADVIGGADG</sequence>
<evidence type="ECO:0000313" key="1">
    <source>
        <dbReference type="EMBL" id="KAF6134537.1"/>
    </source>
</evidence>
<evidence type="ECO:0000313" key="2">
    <source>
        <dbReference type="Proteomes" id="UP000541444"/>
    </source>
</evidence>
<comment type="caution">
    <text evidence="1">The sequence shown here is derived from an EMBL/GenBank/DDBJ whole genome shotgun (WGS) entry which is preliminary data.</text>
</comment>
<protein>
    <submittedName>
        <fullName evidence="1">Uncharacterized protein</fullName>
    </submittedName>
</protein>
<accession>A0A7J7KW20</accession>
<gene>
    <name evidence="1" type="ORF">GIB67_028558</name>
</gene>
<dbReference type="EMBL" id="JACGCM010002836">
    <property type="protein sequence ID" value="KAF6134537.1"/>
    <property type="molecule type" value="Genomic_DNA"/>
</dbReference>
<dbReference type="Proteomes" id="UP000541444">
    <property type="component" value="Unassembled WGS sequence"/>
</dbReference>
<organism evidence="1 2">
    <name type="scientific">Kingdonia uniflora</name>
    <dbReference type="NCBI Taxonomy" id="39325"/>
    <lineage>
        <taxon>Eukaryota</taxon>
        <taxon>Viridiplantae</taxon>
        <taxon>Streptophyta</taxon>
        <taxon>Embryophyta</taxon>
        <taxon>Tracheophyta</taxon>
        <taxon>Spermatophyta</taxon>
        <taxon>Magnoliopsida</taxon>
        <taxon>Ranunculales</taxon>
        <taxon>Circaeasteraceae</taxon>
        <taxon>Kingdonia</taxon>
    </lineage>
</organism>
<name>A0A7J7KW20_9MAGN</name>